<feature type="region of interest" description="Disordered" evidence="1">
    <location>
        <begin position="115"/>
        <end position="135"/>
    </location>
</feature>
<protein>
    <submittedName>
        <fullName evidence="2">Uncharacterized protein</fullName>
    </submittedName>
</protein>
<keyword evidence="3" id="KW-1185">Reference proteome</keyword>
<dbReference type="EMBL" id="JAKWJU010000002">
    <property type="protein sequence ID" value="MCH6161633.1"/>
    <property type="molecule type" value="Genomic_DNA"/>
</dbReference>
<evidence type="ECO:0000313" key="3">
    <source>
        <dbReference type="Proteomes" id="UP001166784"/>
    </source>
</evidence>
<evidence type="ECO:0000313" key="2">
    <source>
        <dbReference type="EMBL" id="MCH6161633.1"/>
    </source>
</evidence>
<reference evidence="2" key="2">
    <citation type="journal article" date="2023" name="Int. J. Syst. Evol. Microbiol.">
        <title>Streptomyces marispadix sp. nov., isolated from marine beach sediment of the Northern Coast of Portugal.</title>
        <authorList>
            <person name="dos Santos J.D.N."/>
            <person name="Vitorino I.R."/>
            <person name="Kallscheuer N."/>
            <person name="Srivastava A."/>
            <person name="Krautwurst S."/>
            <person name="Marz M."/>
            <person name="Jogler C."/>
            <person name="Lobo Da Cunha A."/>
            <person name="Catita J."/>
            <person name="Goncalves H."/>
            <person name="Gonzalez I."/>
            <person name="Reyes F."/>
            <person name="Lage O.M."/>
        </authorList>
    </citation>
    <scope>NUCLEOTIDE SEQUENCE</scope>
    <source>
        <strain evidence="2">M600PL45_2</strain>
    </source>
</reference>
<accession>A0ABS9SZM2</accession>
<dbReference type="RefSeq" id="WP_241060199.1">
    <property type="nucleotide sequence ID" value="NZ_JAKWJU010000002.1"/>
</dbReference>
<name>A0ABS9SZM2_9ACTN</name>
<evidence type="ECO:0000256" key="1">
    <source>
        <dbReference type="SAM" id="MobiDB-lite"/>
    </source>
</evidence>
<proteinExistence type="predicted"/>
<sequence length="230" mass="25171">MPEELTQACGGHSSPVRRPAMVPYITQWSGEEVAPRPKMVMRRGRIAFADERPYDRDSRGVLWARTPCQPGKGRPQFGLVHPLRQRNAVERLLCQVCGGPADRDADGVLWLLTDEPTDEPTEEPGTPADAGSEDVVTEHPPLCLPCARIAVTACPRLRRDFTAVRVRALEQAGVRGALYRPAAPRPVPVDAVSVAFDDPVVDWVRAGKLLLRLTEFRPVSLDTAVPATGT</sequence>
<dbReference type="Proteomes" id="UP001166784">
    <property type="component" value="Unassembled WGS sequence"/>
</dbReference>
<gene>
    <name evidence="2" type="ORF">MMA15_14895</name>
</gene>
<comment type="caution">
    <text evidence="2">The sequence shown here is derived from an EMBL/GenBank/DDBJ whole genome shotgun (WGS) entry which is preliminary data.</text>
</comment>
<organism evidence="2 3">
    <name type="scientific">Streptomyces marispadix</name>
    <dbReference type="NCBI Taxonomy" id="2922868"/>
    <lineage>
        <taxon>Bacteria</taxon>
        <taxon>Bacillati</taxon>
        <taxon>Actinomycetota</taxon>
        <taxon>Actinomycetes</taxon>
        <taxon>Kitasatosporales</taxon>
        <taxon>Streptomycetaceae</taxon>
        <taxon>Streptomyces</taxon>
    </lineage>
</organism>
<reference evidence="2" key="1">
    <citation type="submission" date="2022-03" db="EMBL/GenBank/DDBJ databases">
        <authorList>
            <person name="Santos J.D.N."/>
            <person name="Kallscheuer N."/>
            <person name="Jogler C."/>
            <person name="Lage O.M."/>
        </authorList>
    </citation>
    <scope>NUCLEOTIDE SEQUENCE</scope>
    <source>
        <strain evidence="2">M600PL45_2</strain>
    </source>
</reference>